<reference evidence="1" key="1">
    <citation type="submission" date="2021-01" db="EMBL/GenBank/DDBJ databases">
        <authorList>
            <consortium name="Aspergillus puulaauensis MK2 genome sequencing consortium"/>
            <person name="Kazuki M."/>
            <person name="Futagami T."/>
        </authorList>
    </citation>
    <scope>NUCLEOTIDE SEQUENCE</scope>
    <source>
        <strain evidence="1">MK2</strain>
    </source>
</reference>
<name>A0A7R7XYV6_9EURO</name>
<dbReference type="GeneID" id="64980252"/>
<keyword evidence="2" id="KW-1185">Reference proteome</keyword>
<dbReference type="RefSeq" id="XP_041562441.1">
    <property type="nucleotide sequence ID" value="XM_041696852.1"/>
</dbReference>
<dbReference type="KEGG" id="apuu:APUU_80558A"/>
<dbReference type="Proteomes" id="UP000654913">
    <property type="component" value="Chromosome 8"/>
</dbReference>
<dbReference type="EMBL" id="AP024450">
    <property type="protein sequence ID" value="BCS30255.1"/>
    <property type="molecule type" value="Genomic_DNA"/>
</dbReference>
<evidence type="ECO:0000313" key="2">
    <source>
        <dbReference type="Proteomes" id="UP000654913"/>
    </source>
</evidence>
<sequence length="103" mass="11773">MKTLYEQAGLVSHQLIFLASYSVPHNTPIIPLVSSPISSRLPHRALSIAAFLFPVYVHSFHYSSHRLNLALEVEASCFGWLLVRYFNFMLQFAVMPNAFTVRF</sequence>
<evidence type="ECO:0000313" key="1">
    <source>
        <dbReference type="EMBL" id="BCS30255.1"/>
    </source>
</evidence>
<protein>
    <submittedName>
        <fullName evidence="1">Uncharacterized protein</fullName>
    </submittedName>
</protein>
<proteinExistence type="predicted"/>
<organism evidence="1 2">
    <name type="scientific">Aspergillus puulaauensis</name>
    <dbReference type="NCBI Taxonomy" id="1220207"/>
    <lineage>
        <taxon>Eukaryota</taxon>
        <taxon>Fungi</taxon>
        <taxon>Dikarya</taxon>
        <taxon>Ascomycota</taxon>
        <taxon>Pezizomycotina</taxon>
        <taxon>Eurotiomycetes</taxon>
        <taxon>Eurotiomycetidae</taxon>
        <taxon>Eurotiales</taxon>
        <taxon>Aspergillaceae</taxon>
        <taxon>Aspergillus</taxon>
    </lineage>
</organism>
<accession>A0A7R7XYV6</accession>
<gene>
    <name evidence="1" type="ORF">APUU_80558A</name>
</gene>
<dbReference type="OrthoDB" id="10586181at2759"/>
<dbReference type="AlphaFoldDB" id="A0A7R7XYV6"/>
<reference evidence="1" key="2">
    <citation type="submission" date="2021-02" db="EMBL/GenBank/DDBJ databases">
        <title>Aspergillus puulaauensis MK2 genome sequence.</title>
        <authorList>
            <person name="Futagami T."/>
            <person name="Mori K."/>
            <person name="Kadooka C."/>
            <person name="Tanaka T."/>
        </authorList>
    </citation>
    <scope>NUCLEOTIDE SEQUENCE</scope>
    <source>
        <strain evidence="1">MK2</strain>
    </source>
</reference>